<feature type="domain" description="Ig-like" evidence="2">
    <location>
        <begin position="109"/>
        <end position="193"/>
    </location>
</feature>
<dbReference type="Pfam" id="PF07686">
    <property type="entry name" value="V-set"/>
    <property type="match status" value="1"/>
</dbReference>
<dbReference type="EMBL" id="RJVU01065024">
    <property type="protein sequence ID" value="ROJ08806.1"/>
    <property type="molecule type" value="Genomic_DNA"/>
</dbReference>
<dbReference type="InterPro" id="IPR007110">
    <property type="entry name" value="Ig-like_dom"/>
</dbReference>
<gene>
    <name evidence="3" type="ORF">DPX16_3116</name>
</gene>
<evidence type="ECO:0000256" key="1">
    <source>
        <dbReference type="SAM" id="Phobius"/>
    </source>
</evidence>
<feature type="transmembrane region" description="Helical" evidence="1">
    <location>
        <begin position="214"/>
        <end position="233"/>
    </location>
</feature>
<dbReference type="InterPro" id="IPR013783">
    <property type="entry name" value="Ig-like_fold"/>
</dbReference>
<comment type="caution">
    <text evidence="3">The sequence shown here is derived from an EMBL/GenBank/DDBJ whole genome shotgun (WGS) entry which is preliminary data.</text>
</comment>
<dbReference type="FunFam" id="2.60.40.10:FF:002431">
    <property type="entry name" value="Si:ch211-222k6.3"/>
    <property type="match status" value="1"/>
</dbReference>
<protein>
    <submittedName>
        <fullName evidence="3">CD48 antigen</fullName>
    </submittedName>
</protein>
<keyword evidence="1" id="KW-1133">Transmembrane helix</keyword>
<dbReference type="AlphaFoldDB" id="A0A3N0XQN9"/>
<dbReference type="Proteomes" id="UP000281406">
    <property type="component" value="Unassembled WGS sequence"/>
</dbReference>
<keyword evidence="1" id="KW-0472">Membrane</keyword>
<name>A0A3N0XQN9_ANAGA</name>
<dbReference type="Gene3D" id="2.60.40.10">
    <property type="entry name" value="Immunoglobulins"/>
    <property type="match status" value="2"/>
</dbReference>
<accession>A0A3N0XQN9</accession>
<evidence type="ECO:0000313" key="4">
    <source>
        <dbReference type="Proteomes" id="UP000281406"/>
    </source>
</evidence>
<dbReference type="PANTHER" id="PTHR21063:SF4">
    <property type="entry name" value="CD48 ANTIGEN-RELATED"/>
    <property type="match status" value="1"/>
</dbReference>
<dbReference type="PANTHER" id="PTHR21063">
    <property type="entry name" value="LFA-3"/>
    <property type="match status" value="1"/>
</dbReference>
<evidence type="ECO:0000259" key="2">
    <source>
        <dbReference type="PROSITE" id="PS50835"/>
    </source>
</evidence>
<keyword evidence="4" id="KW-1185">Reference proteome</keyword>
<dbReference type="SMART" id="SM00409">
    <property type="entry name" value="IG"/>
    <property type="match status" value="2"/>
</dbReference>
<dbReference type="OrthoDB" id="8741746at2759"/>
<dbReference type="SUPFAM" id="SSF48726">
    <property type="entry name" value="Immunoglobulin"/>
    <property type="match status" value="2"/>
</dbReference>
<dbReference type="InterPro" id="IPR036179">
    <property type="entry name" value="Ig-like_dom_sf"/>
</dbReference>
<keyword evidence="1" id="KW-0812">Transmembrane</keyword>
<dbReference type="PROSITE" id="PS50835">
    <property type="entry name" value="IG_LIKE"/>
    <property type="match status" value="1"/>
</dbReference>
<dbReference type="Pfam" id="PF13927">
    <property type="entry name" value="Ig_3"/>
    <property type="match status" value="1"/>
</dbReference>
<dbReference type="InterPro" id="IPR013106">
    <property type="entry name" value="Ig_V-set"/>
</dbReference>
<organism evidence="3 4">
    <name type="scientific">Anabarilius grahami</name>
    <name type="common">Kanglang fish</name>
    <name type="synonym">Barilius grahami</name>
    <dbReference type="NCBI Taxonomy" id="495550"/>
    <lineage>
        <taxon>Eukaryota</taxon>
        <taxon>Metazoa</taxon>
        <taxon>Chordata</taxon>
        <taxon>Craniata</taxon>
        <taxon>Vertebrata</taxon>
        <taxon>Euteleostomi</taxon>
        <taxon>Actinopterygii</taxon>
        <taxon>Neopterygii</taxon>
        <taxon>Teleostei</taxon>
        <taxon>Ostariophysi</taxon>
        <taxon>Cypriniformes</taxon>
        <taxon>Xenocyprididae</taxon>
        <taxon>Xenocypridinae</taxon>
        <taxon>Xenocypridinae incertae sedis</taxon>
        <taxon>Anabarilius</taxon>
    </lineage>
</organism>
<reference evidence="3 4" key="1">
    <citation type="submission" date="2018-10" db="EMBL/GenBank/DDBJ databases">
        <title>Genome assembly for a Yunnan-Guizhou Plateau 3E fish, Anabarilius grahami (Regan), and its evolutionary and genetic applications.</title>
        <authorList>
            <person name="Jiang W."/>
        </authorList>
    </citation>
    <scope>NUCLEOTIDE SEQUENCE [LARGE SCALE GENOMIC DNA]</scope>
    <source>
        <strain evidence="3">AG-KIZ</strain>
        <tissue evidence="3">Muscle</tissue>
    </source>
</reference>
<dbReference type="InterPro" id="IPR003599">
    <property type="entry name" value="Ig_sub"/>
</dbReference>
<proteinExistence type="predicted"/>
<evidence type="ECO:0000313" key="3">
    <source>
        <dbReference type="EMBL" id="ROJ08806.1"/>
    </source>
</evidence>
<dbReference type="CDD" id="cd00096">
    <property type="entry name" value="Ig"/>
    <property type="match status" value="1"/>
</dbReference>
<sequence length="240" mass="26802">MKSAEVMEGDSVTLHTDVTEIQSNDLILWTFGPKDTHLAKISRAHHEIFQDSVDGRFRDRLHLDNQTASLTISNTSTEHSGPYKIEIVSENRVSSKTFSVTVYASLAIPVITSYSPSSERPSSSKCVLLCSVMNVTQVTLSWYKENSLLSSISIPELNTTISLHLEVEYQDNNTYSCVINNPISDQAQHLNISDFCQPQKSSCIHRVHSFTEDVIRLVISVLVGVATVTVLIYDIKSRRV</sequence>